<organism evidence="1 2">
    <name type="scientific">Tenacibaculum skagerrakense</name>
    <dbReference type="NCBI Taxonomy" id="186571"/>
    <lineage>
        <taxon>Bacteria</taxon>
        <taxon>Pseudomonadati</taxon>
        <taxon>Bacteroidota</taxon>
        <taxon>Flavobacteriia</taxon>
        <taxon>Flavobacteriales</taxon>
        <taxon>Flavobacteriaceae</taxon>
        <taxon>Tenacibaculum</taxon>
    </lineage>
</organism>
<dbReference type="AlphaFoldDB" id="A0A4R2NPK0"/>
<comment type="caution">
    <text evidence="1">The sequence shown here is derived from an EMBL/GenBank/DDBJ whole genome shotgun (WGS) entry which is preliminary data.</text>
</comment>
<dbReference type="Pfam" id="PF16264">
    <property type="entry name" value="SatD"/>
    <property type="match status" value="1"/>
</dbReference>
<protein>
    <submittedName>
        <fullName evidence="1">SatD family protein</fullName>
    </submittedName>
</protein>
<dbReference type="InterPro" id="IPR032580">
    <property type="entry name" value="SatD"/>
</dbReference>
<sequence length="204" mass="23001">MIAVITGDIINSRNEPVEKWLSNLKKILSSINTTPKYWEIYRGDSFQLETKAEDAVVACLRIKASIKQINDLDVRLAIGIGEKSFDADNITESNGEAFINSGYSFDKLLKKQSIAIKSPWKEIDEILNISLSLALLTMDYWTANSAEFVSTSIEHPELNQTGLGELLNISQAGISKRGKRSGFEEILKLEQYYRKKINEKINQP</sequence>
<evidence type="ECO:0000313" key="1">
    <source>
        <dbReference type="EMBL" id="TCP23351.1"/>
    </source>
</evidence>
<proteinExistence type="predicted"/>
<keyword evidence="2" id="KW-1185">Reference proteome</keyword>
<dbReference type="EMBL" id="SLXM01000009">
    <property type="protein sequence ID" value="TCP23351.1"/>
    <property type="molecule type" value="Genomic_DNA"/>
</dbReference>
<name>A0A4R2NPK0_9FLAO</name>
<gene>
    <name evidence="1" type="ORF">EV195_10976</name>
</gene>
<evidence type="ECO:0000313" key="2">
    <source>
        <dbReference type="Proteomes" id="UP000294564"/>
    </source>
</evidence>
<dbReference type="OrthoDB" id="7064118at2"/>
<accession>A0A4R2NPK0</accession>
<reference evidence="1 2" key="1">
    <citation type="submission" date="2019-03" db="EMBL/GenBank/DDBJ databases">
        <title>Genomic Encyclopedia of Type Strains, Phase IV (KMG-IV): sequencing the most valuable type-strain genomes for metagenomic binning, comparative biology and taxonomic classification.</title>
        <authorList>
            <person name="Goeker M."/>
        </authorList>
    </citation>
    <scope>NUCLEOTIDE SEQUENCE [LARGE SCALE GENOMIC DNA]</scope>
    <source>
        <strain evidence="1 2">DSM 14836</strain>
    </source>
</reference>
<dbReference type="Proteomes" id="UP000294564">
    <property type="component" value="Unassembled WGS sequence"/>
</dbReference>
<dbReference type="RefSeq" id="WP_132795608.1">
    <property type="nucleotide sequence ID" value="NZ_SLXM01000009.1"/>
</dbReference>